<accession>A0A0F9MS16</accession>
<dbReference type="AlphaFoldDB" id="A0A0F9MS16"/>
<dbReference type="EMBL" id="LAZR01005173">
    <property type="protein sequence ID" value="KKN02207.1"/>
    <property type="molecule type" value="Genomic_DNA"/>
</dbReference>
<proteinExistence type="predicted"/>
<organism evidence="1">
    <name type="scientific">marine sediment metagenome</name>
    <dbReference type="NCBI Taxonomy" id="412755"/>
    <lineage>
        <taxon>unclassified sequences</taxon>
        <taxon>metagenomes</taxon>
        <taxon>ecological metagenomes</taxon>
    </lineage>
</organism>
<sequence>MSSRPWVACYWRYYRGFRKLKWPPSHARREAGKMATGWWNYMKMYKELHPNEVHPQLDDKTIVIQKEK</sequence>
<reference evidence="1" key="1">
    <citation type="journal article" date="2015" name="Nature">
        <title>Complex archaea that bridge the gap between prokaryotes and eukaryotes.</title>
        <authorList>
            <person name="Spang A."/>
            <person name="Saw J.H."/>
            <person name="Jorgensen S.L."/>
            <person name="Zaremba-Niedzwiedzka K."/>
            <person name="Martijn J."/>
            <person name="Lind A.E."/>
            <person name="van Eijk R."/>
            <person name="Schleper C."/>
            <person name="Guy L."/>
            <person name="Ettema T.J."/>
        </authorList>
    </citation>
    <scope>NUCLEOTIDE SEQUENCE</scope>
</reference>
<gene>
    <name evidence="1" type="ORF">LCGC14_1119970</name>
</gene>
<protein>
    <submittedName>
        <fullName evidence="1">Uncharacterized protein</fullName>
    </submittedName>
</protein>
<evidence type="ECO:0000313" key="1">
    <source>
        <dbReference type="EMBL" id="KKN02207.1"/>
    </source>
</evidence>
<name>A0A0F9MS16_9ZZZZ</name>
<comment type="caution">
    <text evidence="1">The sequence shown here is derived from an EMBL/GenBank/DDBJ whole genome shotgun (WGS) entry which is preliminary data.</text>
</comment>